<dbReference type="Pfam" id="PF04358">
    <property type="entry name" value="DsrC"/>
    <property type="match status" value="1"/>
</dbReference>
<organism evidence="4 5">
    <name type="scientific">Archaeoglobus profundus (strain DSM 5631 / JCM 9629 / NBRC 100127 / Av18)</name>
    <dbReference type="NCBI Taxonomy" id="572546"/>
    <lineage>
        <taxon>Archaea</taxon>
        <taxon>Methanobacteriati</taxon>
        <taxon>Methanobacteriota</taxon>
        <taxon>Archaeoglobi</taxon>
        <taxon>Archaeoglobales</taxon>
        <taxon>Archaeoglobaceae</taxon>
        <taxon>Archaeoglobus</taxon>
    </lineage>
</organism>
<keyword evidence="3" id="KW-0963">Cytoplasm</keyword>
<dbReference type="PaxDb" id="572546-Arcpr_1726"/>
<evidence type="ECO:0000313" key="5">
    <source>
        <dbReference type="Proteomes" id="UP000001901"/>
    </source>
</evidence>
<reference evidence="4 5" key="1">
    <citation type="journal article" date="2010" name="Stand. Genomic Sci.">
        <title>Complete genome sequence of Archaeoglobus profundus type strain (AV18).</title>
        <authorList>
            <person name="von Jan M."/>
            <person name="Lapidus A."/>
            <person name="Del Rio T.G."/>
            <person name="Copeland A."/>
            <person name="Tice H."/>
            <person name="Cheng J.F."/>
            <person name="Lucas S."/>
            <person name="Chen F."/>
            <person name="Nolan M."/>
            <person name="Goodwin L."/>
            <person name="Han C."/>
            <person name="Pitluck S."/>
            <person name="Liolios K."/>
            <person name="Ivanova N."/>
            <person name="Mavromatis K."/>
            <person name="Ovchinnikova G."/>
            <person name="Chertkov O."/>
            <person name="Pati A."/>
            <person name="Chen A."/>
            <person name="Palaniappan K."/>
            <person name="Land M."/>
            <person name="Hauser L."/>
            <person name="Chang Y.J."/>
            <person name="Jeffries C.D."/>
            <person name="Saunders E."/>
            <person name="Brettin T."/>
            <person name="Detter J.C."/>
            <person name="Chain P."/>
            <person name="Eichinger K."/>
            <person name="Huber H."/>
            <person name="Spring S."/>
            <person name="Rohde M."/>
            <person name="Goker M."/>
            <person name="Wirth R."/>
            <person name="Woyke T."/>
            <person name="Bristow J."/>
            <person name="Eisen J.A."/>
            <person name="Markowitz V."/>
            <person name="Hugenholtz P."/>
            <person name="Kyrpides N.C."/>
            <person name="Klenk H.P."/>
        </authorList>
    </citation>
    <scope>NUCLEOTIDE SEQUENCE [LARGE SCALE GENOMIC DNA]</scope>
    <source>
        <strain evidence="5">DSM 5631 / JCM 9629 / NBRC 100127 / Av18</strain>
    </source>
</reference>
<comment type="subcellular location">
    <subcellularLocation>
        <location evidence="1">Cytoplasm</location>
    </subcellularLocation>
</comment>
<dbReference type="AlphaFoldDB" id="D2RF77"/>
<dbReference type="InterPro" id="IPR043163">
    <property type="entry name" value="DsrC-like_N"/>
</dbReference>
<dbReference type="OrthoDB" id="23307at2157"/>
<dbReference type="HOGENOM" id="CLU_153199_1_0_2"/>
<dbReference type="GO" id="GO:0097163">
    <property type="term" value="F:sulfur carrier activity"/>
    <property type="evidence" value="ECO:0007669"/>
    <property type="project" value="TreeGrafter"/>
</dbReference>
<dbReference type="PIRSF" id="PIRSF006223">
    <property type="entry name" value="DsrC_TusE"/>
    <property type="match status" value="1"/>
</dbReference>
<dbReference type="PANTHER" id="PTHR37010">
    <property type="entry name" value="SULFURTRANSFERASE TUSE"/>
    <property type="match status" value="1"/>
</dbReference>
<dbReference type="PANTHER" id="PTHR37010:SF1">
    <property type="entry name" value="SULFURTRANSFERASE TUSE"/>
    <property type="match status" value="1"/>
</dbReference>
<keyword evidence="5" id="KW-1185">Reference proteome</keyword>
<comment type="similarity">
    <text evidence="2">Belongs to the DsrC/TusE family.</text>
</comment>
<dbReference type="InterPro" id="IPR042072">
    <property type="entry name" value="DsrC-like_C"/>
</dbReference>
<dbReference type="eggNOG" id="arCOG04486">
    <property type="taxonomic scope" value="Archaea"/>
</dbReference>
<name>D2RF77_ARCPA</name>
<dbReference type="KEGG" id="apo:Arcpr_1726"/>
<dbReference type="InterPro" id="IPR025526">
    <property type="entry name" value="DsrC-like_dom_sf"/>
</dbReference>
<dbReference type="Gene3D" id="1.10.10.370">
    <property type="entry name" value="DsrC-like protein, C-terminal domain"/>
    <property type="match status" value="1"/>
</dbReference>
<dbReference type="EMBL" id="CP001857">
    <property type="protein sequence ID" value="ADB58771.1"/>
    <property type="molecule type" value="Genomic_DNA"/>
</dbReference>
<dbReference type="STRING" id="572546.Arcpr_1726"/>
<dbReference type="RefSeq" id="WP_012941106.1">
    <property type="nucleotide sequence ID" value="NC_013741.1"/>
</dbReference>
<evidence type="ECO:0000313" key="4">
    <source>
        <dbReference type="EMBL" id="ADB58771.1"/>
    </source>
</evidence>
<dbReference type="GeneID" id="8740420"/>
<dbReference type="NCBIfam" id="TIGR03342">
    <property type="entry name" value="dsrC_tusE_dsvC"/>
    <property type="match status" value="1"/>
</dbReference>
<dbReference type="GO" id="GO:0002143">
    <property type="term" value="P:tRNA wobble position uridine thiolation"/>
    <property type="evidence" value="ECO:0007669"/>
    <property type="project" value="TreeGrafter"/>
</dbReference>
<protein>
    <submittedName>
        <fullName evidence="4">Sulfur relay protein, TusE/DsrC/DsvC family</fullName>
    </submittedName>
</protein>
<evidence type="ECO:0000256" key="2">
    <source>
        <dbReference type="ARBA" id="ARBA00005718"/>
    </source>
</evidence>
<accession>D2RF77</accession>
<dbReference type="GO" id="GO:0005737">
    <property type="term" value="C:cytoplasm"/>
    <property type="evidence" value="ECO:0007669"/>
    <property type="project" value="UniProtKB-SubCell"/>
</dbReference>
<evidence type="ECO:0000256" key="1">
    <source>
        <dbReference type="ARBA" id="ARBA00004496"/>
    </source>
</evidence>
<sequence length="114" mass="13356">MPEIEVKGKKLRLDEDGFLQDWEEWDEEVAEALAKDTRFGQPIELTEEHWKIVKFLREYFIKYGVAPPIRMLVKWCKQNVRPDCDLKYIYKLFPQGPAKDACRIAGLPKPTGCV</sequence>
<dbReference type="Proteomes" id="UP000001901">
    <property type="component" value="Chromosome"/>
</dbReference>
<dbReference type="SUPFAM" id="SSF69721">
    <property type="entry name" value="DsrC, the gamma subunit of dissimilatory sulfite reductase"/>
    <property type="match status" value="1"/>
</dbReference>
<dbReference type="Gene3D" id="3.30.1420.10">
    <property type="match status" value="1"/>
</dbReference>
<evidence type="ECO:0000256" key="3">
    <source>
        <dbReference type="ARBA" id="ARBA00022490"/>
    </source>
</evidence>
<gene>
    <name evidence="4" type="ordered locus">Arcpr_1726</name>
</gene>
<dbReference type="InterPro" id="IPR007453">
    <property type="entry name" value="DsrC/TusE"/>
</dbReference>
<proteinExistence type="inferred from homology"/>